<comment type="caution">
    <text evidence="1">The sequence shown here is derived from an EMBL/GenBank/DDBJ whole genome shotgun (WGS) entry which is preliminary data.</text>
</comment>
<dbReference type="EMBL" id="MU006714">
    <property type="protein sequence ID" value="KAF2628216.1"/>
    <property type="molecule type" value="Genomic_DNA"/>
</dbReference>
<keyword evidence="2" id="KW-1185">Reference proteome</keyword>
<accession>A0ACB6S240</accession>
<organism evidence="1 2">
    <name type="scientific">Macroventuria anomochaeta</name>
    <dbReference type="NCBI Taxonomy" id="301207"/>
    <lineage>
        <taxon>Eukaryota</taxon>
        <taxon>Fungi</taxon>
        <taxon>Dikarya</taxon>
        <taxon>Ascomycota</taxon>
        <taxon>Pezizomycotina</taxon>
        <taxon>Dothideomycetes</taxon>
        <taxon>Pleosporomycetidae</taxon>
        <taxon>Pleosporales</taxon>
        <taxon>Pleosporineae</taxon>
        <taxon>Didymellaceae</taxon>
        <taxon>Macroventuria</taxon>
    </lineage>
</organism>
<dbReference type="Proteomes" id="UP000799754">
    <property type="component" value="Unassembled WGS sequence"/>
</dbReference>
<evidence type="ECO:0000313" key="1">
    <source>
        <dbReference type="EMBL" id="KAF2628216.1"/>
    </source>
</evidence>
<sequence>MAASNNDGLCPDWIYSDSSNVHVAKDKAWFTSYHSFQSQLSSIYAIGAPIPVLGIGTIKLTVKALPGSFTIYGTSVIELHNVLHVPSYFCNVLGRPLANVYEVGLGGSVHEGGPPSRGGLFLSGRQVAHFQSGPISFFSLAVLPPKGKGFGASPFSNGASWVVSCHWPLEERVRWQAIRNQTKREWKPPRYEPPYTLEELEHVNERWGSEFRFLAQYRLKLPEEKDRSEGRRIVRELMRGKDPAKEEEKETEVEGKLKDYLKPDGGTSARHARDPSAPRVPFL</sequence>
<proteinExistence type="predicted"/>
<reference evidence="1" key="1">
    <citation type="journal article" date="2020" name="Stud. Mycol.">
        <title>101 Dothideomycetes genomes: a test case for predicting lifestyles and emergence of pathogens.</title>
        <authorList>
            <person name="Haridas S."/>
            <person name="Albert R."/>
            <person name="Binder M."/>
            <person name="Bloem J."/>
            <person name="Labutti K."/>
            <person name="Salamov A."/>
            <person name="Andreopoulos B."/>
            <person name="Baker S."/>
            <person name="Barry K."/>
            <person name="Bills G."/>
            <person name="Bluhm B."/>
            <person name="Cannon C."/>
            <person name="Castanera R."/>
            <person name="Culley D."/>
            <person name="Daum C."/>
            <person name="Ezra D."/>
            <person name="Gonzalez J."/>
            <person name="Henrissat B."/>
            <person name="Kuo A."/>
            <person name="Liang C."/>
            <person name="Lipzen A."/>
            <person name="Lutzoni F."/>
            <person name="Magnuson J."/>
            <person name="Mondo S."/>
            <person name="Nolan M."/>
            <person name="Ohm R."/>
            <person name="Pangilinan J."/>
            <person name="Park H.-J."/>
            <person name="Ramirez L."/>
            <person name="Alfaro M."/>
            <person name="Sun H."/>
            <person name="Tritt A."/>
            <person name="Yoshinaga Y."/>
            <person name="Zwiers L.-H."/>
            <person name="Turgeon B."/>
            <person name="Goodwin S."/>
            <person name="Spatafora J."/>
            <person name="Crous P."/>
            <person name="Grigoriev I."/>
        </authorList>
    </citation>
    <scope>NUCLEOTIDE SEQUENCE</scope>
    <source>
        <strain evidence="1">CBS 525.71</strain>
    </source>
</reference>
<name>A0ACB6S240_9PLEO</name>
<gene>
    <name evidence="1" type="ORF">BU25DRAFT_42080</name>
</gene>
<protein>
    <submittedName>
        <fullName evidence="1">Uncharacterized protein</fullName>
    </submittedName>
</protein>
<evidence type="ECO:0000313" key="2">
    <source>
        <dbReference type="Proteomes" id="UP000799754"/>
    </source>
</evidence>